<feature type="region of interest" description="Disordered" evidence="10">
    <location>
        <begin position="691"/>
        <end position="827"/>
    </location>
</feature>
<feature type="compositionally biased region" description="Low complexity" evidence="10">
    <location>
        <begin position="722"/>
        <end position="738"/>
    </location>
</feature>
<dbReference type="SUPFAM" id="SSF47769">
    <property type="entry name" value="SAM/Pointed domain"/>
    <property type="match status" value="1"/>
</dbReference>
<evidence type="ECO:0000256" key="10">
    <source>
        <dbReference type="SAM" id="MobiDB-lite"/>
    </source>
</evidence>
<comment type="catalytic activity">
    <reaction evidence="8">
        <text>L-threonyl-[protein] + ATP = O-phospho-L-threonyl-[protein] + ADP + H(+)</text>
        <dbReference type="Rhea" id="RHEA:46608"/>
        <dbReference type="Rhea" id="RHEA-COMP:11060"/>
        <dbReference type="Rhea" id="RHEA-COMP:11605"/>
        <dbReference type="ChEBI" id="CHEBI:15378"/>
        <dbReference type="ChEBI" id="CHEBI:30013"/>
        <dbReference type="ChEBI" id="CHEBI:30616"/>
        <dbReference type="ChEBI" id="CHEBI:61977"/>
        <dbReference type="ChEBI" id="CHEBI:456216"/>
        <dbReference type="EC" id="2.7.11.25"/>
    </reaction>
</comment>
<organism evidence="13 14">
    <name type="scientific">Tricholomella constricta</name>
    <dbReference type="NCBI Taxonomy" id="117010"/>
    <lineage>
        <taxon>Eukaryota</taxon>
        <taxon>Fungi</taxon>
        <taxon>Dikarya</taxon>
        <taxon>Basidiomycota</taxon>
        <taxon>Agaricomycotina</taxon>
        <taxon>Agaricomycetes</taxon>
        <taxon>Agaricomycetidae</taxon>
        <taxon>Agaricales</taxon>
        <taxon>Tricholomatineae</taxon>
        <taxon>Lyophyllaceae</taxon>
        <taxon>Tricholomella</taxon>
    </lineage>
</organism>
<sequence>MAAMAVNGGLYSHDNSSQSPSKPSSPASPTSQFTTQQTSRSFINLNPSIRGQNVPFPATPTSSQNSGFFEPPPGVQYTEFIRTWTDAHVARWLTDIKCGNHAATFKANDIRGDILLELDQQTLKEMGVSSIGDRLRIVNAVKALRQRVASRGVSASVVERSRLEYSTEARTASPHDRSTPERGARDRIESTPNSRLATRSARPAPLQLNQNVNRGDLPRIEPDSANRPNLNHSIRPLPLPNPTHAGQSVATPGSAHSIVPAASRANLPPLPPPPIGKPPPPPGRPAARPSNITGISGRRTPTQSEPAPAYTAQALPPAPQNRDLLTPSAASNWAGYHLPADPRPGNAGGGKGPTPRSTSPLPPGRRPGPAGNSSLSHARNTSLNSPVGTSHAHKLPPRPSTGNGHPYANAQLAPAVQTPLQNNLSPIAESFMTQHNSNSGTPSPPSLAYTVGRGAFNPGTPLQGTVPLETLRRKLVKFILPDEGLSSTIDVATCAGGVEVMEKVLKKFGKGASRSTDADTGEYIQSEEGGLSIDGWAVYLGMGQEDGPGTPLTEAELLSICHAPPDHPTREHGLTVRKLAKARRYDDRGATSSPAPKFLNPGQSSKSTKRASSISILSGLGVRDPEKALDPPSPTSGALSPAAHNAKRPSKLRNFFGQRPPSELITTHLTEFFPAIEKKVLERTARHSMMMRTNTISSNRRDSTISFAPTPYSRFSSSTQGSHPRTSISPSRSSVSSIAPPPTAKPSVTSDAEESPSEEIPRMSLSTEDGRSIDLHPQDAEDVPSPTSISPPQLLPPIPFPTESFSESFDNITGRRPTSRTMSNASRRMSYMTELRSKRDRSDTASLMTVDEITAEVESRRASMRVDHGSDTDEWTRVDSDSELEGDTLEESLPKEVAPAEIEVEEDDDVEVDDEEEDEDNEPEAVTSRGGESQFVGNLAIFDTLLHRQQMDQRRTYWCWLFWQMELPTGSAPNQERKKSMLSALEREIELLKNLQHVNIVQYLYSSLDDEFLNIFLEYVPGGSVTALLRNYGAFEETLVKNFVRQILEGLNYLHERDIIHRDIKGANILVDNKGGIKISDFGISKKVDDNLLTGNRVNRPSLQGSVFWMAPEVVKQSAHTRKADIWSVGCLVVEMLTGEHPWAQLTQMQAIFKIGSSAKPTIPSDISADAQDFLRLTFELDHEARPSAAELLQHPWISKKTKAKVTAPVEA</sequence>
<dbReference type="PROSITE" id="PS00108">
    <property type="entry name" value="PROTEIN_KINASE_ST"/>
    <property type="match status" value="1"/>
</dbReference>
<evidence type="ECO:0000256" key="9">
    <source>
        <dbReference type="ARBA" id="ARBA00048329"/>
    </source>
</evidence>
<dbReference type="InterPro" id="IPR008271">
    <property type="entry name" value="Ser/Thr_kinase_AS"/>
</dbReference>
<dbReference type="EMBL" id="JAACJP010000012">
    <property type="protein sequence ID" value="KAF5380998.1"/>
    <property type="molecule type" value="Genomic_DNA"/>
</dbReference>
<feature type="region of interest" description="Disordered" evidence="10">
    <location>
        <begin position="583"/>
        <end position="659"/>
    </location>
</feature>
<evidence type="ECO:0000256" key="4">
    <source>
        <dbReference type="ARBA" id="ARBA00022679"/>
    </source>
</evidence>
<evidence type="ECO:0000256" key="8">
    <source>
        <dbReference type="ARBA" id="ARBA00047559"/>
    </source>
</evidence>
<dbReference type="SUPFAM" id="SSF56112">
    <property type="entry name" value="Protein kinase-like (PK-like)"/>
    <property type="match status" value="1"/>
</dbReference>
<dbReference type="Pfam" id="PF14847">
    <property type="entry name" value="Ras_bdg_2"/>
    <property type="match status" value="1"/>
</dbReference>
<feature type="region of interest" description="Disordered" evidence="10">
    <location>
        <begin position="861"/>
        <end position="931"/>
    </location>
</feature>
<evidence type="ECO:0000256" key="6">
    <source>
        <dbReference type="ARBA" id="ARBA00022777"/>
    </source>
</evidence>
<comment type="similarity">
    <text evidence="1">Belongs to the protein kinase superfamily. STE Ser/Thr protein kinase family. MAP kinase kinase kinase subfamily.</text>
</comment>
<evidence type="ECO:0000256" key="5">
    <source>
        <dbReference type="ARBA" id="ARBA00022741"/>
    </source>
</evidence>
<feature type="domain" description="SAM" evidence="12">
    <location>
        <begin position="84"/>
        <end position="147"/>
    </location>
</feature>
<dbReference type="CDD" id="cd09534">
    <property type="entry name" value="SAM_Ste11_fungal"/>
    <property type="match status" value="1"/>
</dbReference>
<dbReference type="Gene3D" id="3.10.20.90">
    <property type="entry name" value="Phosphatidylinositol 3-kinase Catalytic Subunit, Chain A, domain 1"/>
    <property type="match status" value="1"/>
</dbReference>
<dbReference type="InterPro" id="IPR029458">
    <property type="entry name" value="Ras-bd_By2"/>
</dbReference>
<keyword evidence="14" id="KW-1185">Reference proteome</keyword>
<evidence type="ECO:0000256" key="2">
    <source>
        <dbReference type="ARBA" id="ARBA00012406"/>
    </source>
</evidence>
<evidence type="ECO:0000256" key="7">
    <source>
        <dbReference type="ARBA" id="ARBA00022840"/>
    </source>
</evidence>
<dbReference type="PANTHER" id="PTHR11584:SF369">
    <property type="entry name" value="MITOGEN-ACTIVATED PROTEIN KINASE KINASE KINASE 19-RELATED"/>
    <property type="match status" value="1"/>
</dbReference>
<dbReference type="InterPro" id="IPR001660">
    <property type="entry name" value="SAM"/>
</dbReference>
<dbReference type="Gene3D" id="1.10.510.10">
    <property type="entry name" value="Transferase(Phosphotransferase) domain 1"/>
    <property type="match status" value="1"/>
</dbReference>
<dbReference type="OrthoDB" id="266718at2759"/>
<dbReference type="PROSITE" id="PS50011">
    <property type="entry name" value="PROTEIN_KINASE_DOM"/>
    <property type="match status" value="1"/>
</dbReference>
<dbReference type="InterPro" id="IPR011009">
    <property type="entry name" value="Kinase-like_dom_sf"/>
</dbReference>
<dbReference type="InterPro" id="IPR013761">
    <property type="entry name" value="SAM/pointed_sf"/>
</dbReference>
<evidence type="ECO:0000256" key="1">
    <source>
        <dbReference type="ARBA" id="ARBA00006529"/>
    </source>
</evidence>
<dbReference type="Gene3D" id="1.10.150.50">
    <property type="entry name" value="Transcription Factor, Ets-1"/>
    <property type="match status" value="1"/>
</dbReference>
<protein>
    <recommendedName>
        <fullName evidence="2">mitogen-activated protein kinase kinase kinase</fullName>
        <ecNumber evidence="2">2.7.11.25</ecNumber>
    </recommendedName>
</protein>
<feature type="compositionally biased region" description="Basic and acidic residues" evidence="10">
    <location>
        <begin position="768"/>
        <end position="779"/>
    </location>
</feature>
<dbReference type="SMART" id="SM00454">
    <property type="entry name" value="SAM"/>
    <property type="match status" value="1"/>
</dbReference>
<keyword evidence="5" id="KW-0547">Nucleotide-binding</keyword>
<dbReference type="AlphaFoldDB" id="A0A8H5HCW0"/>
<feature type="compositionally biased region" description="Pro residues" evidence="10">
    <location>
        <begin position="268"/>
        <end position="284"/>
    </location>
</feature>
<accession>A0A8H5HCW0</accession>
<feature type="compositionally biased region" description="Basic and acidic residues" evidence="10">
    <location>
        <begin position="861"/>
        <end position="880"/>
    </location>
</feature>
<feature type="region of interest" description="Disordered" evidence="10">
    <location>
        <begin position="165"/>
        <end position="409"/>
    </location>
</feature>
<dbReference type="Pfam" id="PF00069">
    <property type="entry name" value="Pkinase"/>
    <property type="match status" value="1"/>
</dbReference>
<evidence type="ECO:0000313" key="14">
    <source>
        <dbReference type="Proteomes" id="UP000565441"/>
    </source>
</evidence>
<keyword evidence="6" id="KW-0418">Kinase</keyword>
<keyword evidence="4" id="KW-0808">Transferase</keyword>
<feature type="compositionally biased region" description="Acidic residues" evidence="10">
    <location>
        <begin position="902"/>
        <end position="923"/>
    </location>
</feature>
<evidence type="ECO:0000259" key="11">
    <source>
        <dbReference type="PROSITE" id="PS50011"/>
    </source>
</evidence>
<feature type="domain" description="Protein kinase" evidence="11">
    <location>
        <begin position="924"/>
        <end position="1198"/>
    </location>
</feature>
<dbReference type="SMART" id="SM01304">
    <property type="entry name" value="Ras_bdg_2"/>
    <property type="match status" value="1"/>
</dbReference>
<evidence type="ECO:0000256" key="3">
    <source>
        <dbReference type="ARBA" id="ARBA00022527"/>
    </source>
</evidence>
<feature type="compositionally biased region" description="Acidic residues" evidence="10">
    <location>
        <begin position="881"/>
        <end position="890"/>
    </location>
</feature>
<dbReference type="EC" id="2.7.11.25" evidence="2"/>
<feature type="region of interest" description="Disordered" evidence="10">
    <location>
        <begin position="432"/>
        <end position="465"/>
    </location>
</feature>
<dbReference type="GO" id="GO:0005524">
    <property type="term" value="F:ATP binding"/>
    <property type="evidence" value="ECO:0007669"/>
    <property type="project" value="UniProtKB-KW"/>
</dbReference>
<dbReference type="PANTHER" id="PTHR11584">
    <property type="entry name" value="SERINE/THREONINE PROTEIN KINASE"/>
    <property type="match status" value="1"/>
</dbReference>
<comment type="catalytic activity">
    <reaction evidence="9">
        <text>L-seryl-[protein] + ATP = O-phospho-L-seryl-[protein] + ADP + H(+)</text>
        <dbReference type="Rhea" id="RHEA:17989"/>
        <dbReference type="Rhea" id="RHEA-COMP:9863"/>
        <dbReference type="Rhea" id="RHEA-COMP:11604"/>
        <dbReference type="ChEBI" id="CHEBI:15378"/>
        <dbReference type="ChEBI" id="CHEBI:29999"/>
        <dbReference type="ChEBI" id="CHEBI:30616"/>
        <dbReference type="ChEBI" id="CHEBI:83421"/>
        <dbReference type="ChEBI" id="CHEBI:456216"/>
        <dbReference type="EC" id="2.7.11.25"/>
    </reaction>
</comment>
<feature type="compositionally biased region" description="Low complexity" evidence="10">
    <location>
        <begin position="604"/>
        <end position="616"/>
    </location>
</feature>
<evidence type="ECO:0000313" key="13">
    <source>
        <dbReference type="EMBL" id="KAF5380998.1"/>
    </source>
</evidence>
<feature type="region of interest" description="Disordered" evidence="10">
    <location>
        <begin position="1"/>
        <end position="38"/>
    </location>
</feature>
<dbReference type="GO" id="GO:0004709">
    <property type="term" value="F:MAP kinase kinase kinase activity"/>
    <property type="evidence" value="ECO:0007669"/>
    <property type="project" value="UniProtKB-EC"/>
</dbReference>
<dbReference type="SMART" id="SM00220">
    <property type="entry name" value="S_TKc"/>
    <property type="match status" value="1"/>
</dbReference>
<dbReference type="Proteomes" id="UP000565441">
    <property type="component" value="Unassembled WGS sequence"/>
</dbReference>
<feature type="compositionally biased region" description="Low complexity" evidence="10">
    <location>
        <begin position="12"/>
        <end position="38"/>
    </location>
</feature>
<reference evidence="13 14" key="1">
    <citation type="journal article" date="2020" name="ISME J.">
        <title>Uncovering the hidden diversity of litter-decomposition mechanisms in mushroom-forming fungi.</title>
        <authorList>
            <person name="Floudas D."/>
            <person name="Bentzer J."/>
            <person name="Ahren D."/>
            <person name="Johansson T."/>
            <person name="Persson P."/>
            <person name="Tunlid A."/>
        </authorList>
    </citation>
    <scope>NUCLEOTIDE SEQUENCE [LARGE SCALE GENOMIC DNA]</scope>
    <source>
        <strain evidence="13 14">CBS 661.87</strain>
    </source>
</reference>
<name>A0A8H5HCW0_9AGAR</name>
<evidence type="ECO:0000259" key="12">
    <source>
        <dbReference type="PROSITE" id="PS50105"/>
    </source>
</evidence>
<proteinExistence type="inferred from homology"/>
<dbReference type="InterPro" id="IPR000719">
    <property type="entry name" value="Prot_kinase_dom"/>
</dbReference>
<comment type="caution">
    <text evidence="13">The sequence shown here is derived from an EMBL/GenBank/DDBJ whole genome shotgun (WGS) entry which is preliminary data.</text>
</comment>
<keyword evidence="3" id="KW-0723">Serine/threonine-protein kinase</keyword>
<dbReference type="PROSITE" id="PS50105">
    <property type="entry name" value="SAM_DOMAIN"/>
    <property type="match status" value="1"/>
</dbReference>
<keyword evidence="7" id="KW-0067">ATP-binding</keyword>
<gene>
    <name evidence="13" type="ORF">D9615_003985</name>
</gene>
<dbReference type="Pfam" id="PF00536">
    <property type="entry name" value="SAM_1"/>
    <property type="match status" value="1"/>
</dbReference>
<feature type="compositionally biased region" description="Basic and acidic residues" evidence="10">
    <location>
        <begin position="165"/>
        <end position="189"/>
    </location>
</feature>
<feature type="compositionally biased region" description="Polar residues" evidence="10">
    <location>
        <begin position="371"/>
        <end position="388"/>
    </location>
</feature>
<feature type="compositionally biased region" description="Polar residues" evidence="10">
    <location>
        <begin position="432"/>
        <end position="441"/>
    </location>
</feature>